<dbReference type="Proteomes" id="UP000814128">
    <property type="component" value="Unassembled WGS sequence"/>
</dbReference>
<gene>
    <name evidence="1" type="ORF">K488DRAFT_88226</name>
</gene>
<keyword evidence="2" id="KW-1185">Reference proteome</keyword>
<protein>
    <submittedName>
        <fullName evidence="1">Uncharacterized protein</fullName>
    </submittedName>
</protein>
<dbReference type="EMBL" id="MU273647">
    <property type="protein sequence ID" value="KAI0029964.1"/>
    <property type="molecule type" value="Genomic_DNA"/>
</dbReference>
<accession>A0ACB8QDU1</accession>
<reference evidence="1" key="1">
    <citation type="submission" date="2021-02" db="EMBL/GenBank/DDBJ databases">
        <authorList>
            <consortium name="DOE Joint Genome Institute"/>
            <person name="Ahrendt S."/>
            <person name="Looney B.P."/>
            <person name="Miyauchi S."/>
            <person name="Morin E."/>
            <person name="Drula E."/>
            <person name="Courty P.E."/>
            <person name="Chicoki N."/>
            <person name="Fauchery L."/>
            <person name="Kohler A."/>
            <person name="Kuo A."/>
            <person name="Labutti K."/>
            <person name="Pangilinan J."/>
            <person name="Lipzen A."/>
            <person name="Riley R."/>
            <person name="Andreopoulos W."/>
            <person name="He G."/>
            <person name="Johnson J."/>
            <person name="Barry K.W."/>
            <person name="Grigoriev I.V."/>
            <person name="Nagy L."/>
            <person name="Hibbett D."/>
            <person name="Henrissat B."/>
            <person name="Matheny P.B."/>
            <person name="Labbe J."/>
            <person name="Martin F."/>
        </authorList>
    </citation>
    <scope>NUCLEOTIDE SEQUENCE</scope>
    <source>
        <strain evidence="1">EC-137</strain>
    </source>
</reference>
<evidence type="ECO:0000313" key="2">
    <source>
        <dbReference type="Proteomes" id="UP000814128"/>
    </source>
</evidence>
<sequence length="198" mass="22115">MQYEQVVATRDAYKRALQMATDKERRMQDEVDMLLDLAAMTSPHEFGLAEAQSPYADYPPPTQEGYLHPAADPYMGHPYTLPAPAPPYGGHGHHHHHHHHHHHYQQREQPYVNGRGGHGHDARGHAHGHSHGNGVVLTNGNGHRHAHGHGYEHGHRDGQGHGHGHGPVEDWQSSLVLAACARLTRRGRAKRVVRERAD</sequence>
<comment type="caution">
    <text evidence="1">The sequence shown here is derived from an EMBL/GenBank/DDBJ whole genome shotgun (WGS) entry which is preliminary data.</text>
</comment>
<reference evidence="1" key="2">
    <citation type="journal article" date="2022" name="New Phytol.">
        <title>Evolutionary transition to the ectomycorrhizal habit in the genomes of a hyperdiverse lineage of mushroom-forming fungi.</title>
        <authorList>
            <person name="Looney B."/>
            <person name="Miyauchi S."/>
            <person name="Morin E."/>
            <person name="Drula E."/>
            <person name="Courty P.E."/>
            <person name="Kohler A."/>
            <person name="Kuo A."/>
            <person name="LaButti K."/>
            <person name="Pangilinan J."/>
            <person name="Lipzen A."/>
            <person name="Riley R."/>
            <person name="Andreopoulos W."/>
            <person name="He G."/>
            <person name="Johnson J."/>
            <person name="Nolan M."/>
            <person name="Tritt A."/>
            <person name="Barry K.W."/>
            <person name="Grigoriev I.V."/>
            <person name="Nagy L.G."/>
            <person name="Hibbett D."/>
            <person name="Henrissat B."/>
            <person name="Matheny P.B."/>
            <person name="Labbe J."/>
            <person name="Martin F.M."/>
        </authorList>
    </citation>
    <scope>NUCLEOTIDE SEQUENCE</scope>
    <source>
        <strain evidence="1">EC-137</strain>
    </source>
</reference>
<evidence type="ECO:0000313" key="1">
    <source>
        <dbReference type="EMBL" id="KAI0029964.1"/>
    </source>
</evidence>
<name>A0ACB8QDU1_9AGAM</name>
<proteinExistence type="predicted"/>
<organism evidence="1 2">
    <name type="scientific">Vararia minispora EC-137</name>
    <dbReference type="NCBI Taxonomy" id="1314806"/>
    <lineage>
        <taxon>Eukaryota</taxon>
        <taxon>Fungi</taxon>
        <taxon>Dikarya</taxon>
        <taxon>Basidiomycota</taxon>
        <taxon>Agaricomycotina</taxon>
        <taxon>Agaricomycetes</taxon>
        <taxon>Russulales</taxon>
        <taxon>Lachnocladiaceae</taxon>
        <taxon>Vararia</taxon>
    </lineage>
</organism>